<comment type="caution">
    <text evidence="2">The sequence shown here is derived from an EMBL/GenBank/DDBJ whole genome shotgun (WGS) entry which is preliminary data.</text>
</comment>
<accession>A0A2U2JAU0</accession>
<dbReference type="EMBL" id="QFFG01000003">
    <property type="protein sequence ID" value="PWG05450.1"/>
    <property type="molecule type" value="Genomic_DNA"/>
</dbReference>
<dbReference type="RefSeq" id="WP_109404992.1">
    <property type="nucleotide sequence ID" value="NZ_QFFG01000003.1"/>
</dbReference>
<evidence type="ECO:0000313" key="3">
    <source>
        <dbReference type="Proteomes" id="UP000245670"/>
    </source>
</evidence>
<protein>
    <recommendedName>
        <fullName evidence="4">tRNA_anti-like</fullName>
    </recommendedName>
</protein>
<keyword evidence="3" id="KW-1185">Reference proteome</keyword>
<reference evidence="2 3" key="1">
    <citation type="submission" date="2018-05" db="EMBL/GenBank/DDBJ databases">
        <title>Polaribacter aquimarinus sp. nov., isolated from sediment in a sediment of sea.</title>
        <authorList>
            <person name="Lu D."/>
        </authorList>
    </citation>
    <scope>NUCLEOTIDE SEQUENCE [LARGE SCALE GENOMIC DNA]</scope>
    <source>
        <strain evidence="2 3">ZY113</strain>
    </source>
</reference>
<evidence type="ECO:0000256" key="1">
    <source>
        <dbReference type="SAM" id="Phobius"/>
    </source>
</evidence>
<sequence>MNKKKIIIAILVIGIVGALVAYKMYNKPHVNVAKVSSDITLTANDIINDFSSDENKANTKYLEKIIEVTGVVSEVKIENGKGIISLKTNHDFGSILCHLSDKETKKINTLKEEQVIKIKGICTGYLMDVILVKCVIIN</sequence>
<keyword evidence="1" id="KW-0472">Membrane</keyword>
<evidence type="ECO:0000313" key="2">
    <source>
        <dbReference type="EMBL" id="PWG05450.1"/>
    </source>
</evidence>
<feature type="transmembrane region" description="Helical" evidence="1">
    <location>
        <begin position="6"/>
        <end position="25"/>
    </location>
</feature>
<organism evidence="2 3">
    <name type="scientific">Polaribacter aquimarinus</name>
    <dbReference type="NCBI Taxonomy" id="2100726"/>
    <lineage>
        <taxon>Bacteria</taxon>
        <taxon>Pseudomonadati</taxon>
        <taxon>Bacteroidota</taxon>
        <taxon>Flavobacteriia</taxon>
        <taxon>Flavobacteriales</taxon>
        <taxon>Flavobacteriaceae</taxon>
    </lineage>
</organism>
<dbReference type="Pfam" id="PF12869">
    <property type="entry name" value="tRNA_anti-like"/>
    <property type="match status" value="1"/>
</dbReference>
<name>A0A2U2JAU0_9FLAO</name>
<keyword evidence="1" id="KW-0812">Transmembrane</keyword>
<evidence type="ECO:0008006" key="4">
    <source>
        <dbReference type="Google" id="ProtNLM"/>
    </source>
</evidence>
<dbReference type="InterPro" id="IPR024422">
    <property type="entry name" value="Protein_unknown_function_OB"/>
</dbReference>
<keyword evidence="1" id="KW-1133">Transmembrane helix</keyword>
<proteinExistence type="predicted"/>
<dbReference type="AlphaFoldDB" id="A0A2U2JAU0"/>
<dbReference type="Proteomes" id="UP000245670">
    <property type="component" value="Unassembled WGS sequence"/>
</dbReference>
<gene>
    <name evidence="2" type="ORF">DIS07_09485</name>
</gene>
<dbReference type="OrthoDB" id="673558at2"/>